<comment type="caution">
    <text evidence="3">The sequence shown here is derived from an EMBL/GenBank/DDBJ whole genome shotgun (WGS) entry which is preliminary data.</text>
</comment>
<dbReference type="AlphaFoldDB" id="A0A834NWT7"/>
<organism evidence="3 4">
    <name type="scientific">Vespula pensylvanica</name>
    <name type="common">Western yellow jacket</name>
    <name type="synonym">Wasp</name>
    <dbReference type="NCBI Taxonomy" id="30213"/>
    <lineage>
        <taxon>Eukaryota</taxon>
        <taxon>Metazoa</taxon>
        <taxon>Ecdysozoa</taxon>
        <taxon>Arthropoda</taxon>
        <taxon>Hexapoda</taxon>
        <taxon>Insecta</taxon>
        <taxon>Pterygota</taxon>
        <taxon>Neoptera</taxon>
        <taxon>Endopterygota</taxon>
        <taxon>Hymenoptera</taxon>
        <taxon>Apocrita</taxon>
        <taxon>Aculeata</taxon>
        <taxon>Vespoidea</taxon>
        <taxon>Vespidae</taxon>
        <taxon>Vespinae</taxon>
        <taxon>Vespula</taxon>
    </lineage>
</organism>
<dbReference type="SMART" id="SM01131">
    <property type="entry name" value="DHHA2"/>
    <property type="match status" value="1"/>
</dbReference>
<evidence type="ECO:0000313" key="3">
    <source>
        <dbReference type="EMBL" id="KAF7419929.1"/>
    </source>
</evidence>
<keyword evidence="4" id="KW-1185">Reference proteome</keyword>
<dbReference type="Gene3D" id="3.10.310.20">
    <property type="entry name" value="DHHA2 domain"/>
    <property type="match status" value="1"/>
</dbReference>
<dbReference type="OrthoDB" id="374045at2759"/>
<proteinExistence type="inferred from homology"/>
<evidence type="ECO:0000259" key="2">
    <source>
        <dbReference type="SMART" id="SM01131"/>
    </source>
</evidence>
<gene>
    <name evidence="3" type="ORF">H0235_010226</name>
</gene>
<dbReference type="Proteomes" id="UP000600918">
    <property type="component" value="Unassembled WGS sequence"/>
</dbReference>
<dbReference type="InterPro" id="IPR004097">
    <property type="entry name" value="DHHA2"/>
</dbReference>
<comment type="similarity">
    <text evidence="1">Belongs to the PPase class C family. Prune subfamily.</text>
</comment>
<dbReference type="PANTHER" id="PTHR12112:SF39">
    <property type="entry name" value="EG:152A3.5 PROTEIN (FBGN0003116_PN PROTEIN)"/>
    <property type="match status" value="1"/>
</dbReference>
<dbReference type="GO" id="GO:0005737">
    <property type="term" value="C:cytoplasm"/>
    <property type="evidence" value="ECO:0007669"/>
    <property type="project" value="InterPro"/>
</dbReference>
<dbReference type="GO" id="GO:0004309">
    <property type="term" value="F:exopolyphosphatase activity"/>
    <property type="evidence" value="ECO:0007669"/>
    <property type="project" value="TreeGrafter"/>
</dbReference>
<reference evidence="3" key="1">
    <citation type="journal article" date="2020" name="G3 (Bethesda)">
        <title>High-Quality Assemblies for Three Invasive Social Wasps from the &lt;i&gt;Vespula&lt;/i&gt; Genus.</title>
        <authorList>
            <person name="Harrop T.W.R."/>
            <person name="Guhlin J."/>
            <person name="McLaughlin G.M."/>
            <person name="Permina E."/>
            <person name="Stockwell P."/>
            <person name="Gilligan J."/>
            <person name="Le Lec M.F."/>
            <person name="Gruber M.A.M."/>
            <person name="Quinn O."/>
            <person name="Lovegrove M."/>
            <person name="Duncan E.J."/>
            <person name="Remnant E.J."/>
            <person name="Van Eeckhoven J."/>
            <person name="Graham B."/>
            <person name="Knapp R.A."/>
            <person name="Langford K.W."/>
            <person name="Kronenberg Z."/>
            <person name="Press M.O."/>
            <person name="Eacker S.M."/>
            <person name="Wilson-Rankin E.E."/>
            <person name="Purcell J."/>
            <person name="Lester P.J."/>
            <person name="Dearden P.K."/>
        </authorList>
    </citation>
    <scope>NUCLEOTIDE SEQUENCE</scope>
    <source>
        <strain evidence="3">Volc-1</strain>
    </source>
</reference>
<name>A0A834NWT7_VESPE</name>
<dbReference type="Gene3D" id="3.90.1640.10">
    <property type="entry name" value="inorganic pyrophosphatase (n-terminal core)"/>
    <property type="match status" value="1"/>
</dbReference>
<protein>
    <recommendedName>
        <fullName evidence="2">DHHA2 domain-containing protein</fullName>
    </recommendedName>
</protein>
<dbReference type="Pfam" id="PF02833">
    <property type="entry name" value="DHHA2"/>
    <property type="match status" value="1"/>
</dbReference>
<evidence type="ECO:0000313" key="4">
    <source>
        <dbReference type="Proteomes" id="UP000600918"/>
    </source>
</evidence>
<evidence type="ECO:0000256" key="1">
    <source>
        <dbReference type="ARBA" id="ARBA00010331"/>
    </source>
</evidence>
<sequence>METFLTASKTALTKLSAYYTIRIVLGNQTCDLDSAVCALAQGFCEYLNETKKSQNEENVAVIPILNVAKKEFRIKTEVIYYFRKHGISEELLTFRDQIDLNILTENRENKVEVVLVDHHVLANEDRTLVNSVVEIIDHRPQDASWPWHGKTIHLEAVGSCATLVARNLLIKHPEAVDAWLANFLRGPILLDTCNFSEEANRATALDREIMETLERISSLGSDRDQVYQGILAAKTDISELTPDDLILRDLKFESGVPFIGFPILVKDFLTLEGALRAVEKFTESKKCTLAVLMGLSLKNDHVTRDIAVFSLLTNGLENKIINALLGSTQPQLELTLEKRIKEEKYNVFLYKQGNIRASRKQILPIIRETLSKERAC</sequence>
<dbReference type="EMBL" id="JACSDY010000009">
    <property type="protein sequence ID" value="KAF7419929.1"/>
    <property type="molecule type" value="Genomic_DNA"/>
</dbReference>
<dbReference type="InterPro" id="IPR038763">
    <property type="entry name" value="DHH_sf"/>
</dbReference>
<accession>A0A834NWT7</accession>
<dbReference type="InterPro" id="IPR038222">
    <property type="entry name" value="DHHA2_dom_sf"/>
</dbReference>
<dbReference type="SUPFAM" id="SSF64182">
    <property type="entry name" value="DHH phosphoesterases"/>
    <property type="match status" value="1"/>
</dbReference>
<feature type="domain" description="DHHA2" evidence="2">
    <location>
        <begin position="227"/>
        <end position="370"/>
    </location>
</feature>
<dbReference type="PANTHER" id="PTHR12112">
    <property type="entry name" value="BNIP - RELATED"/>
    <property type="match status" value="1"/>
</dbReference>